<keyword evidence="5" id="KW-1185">Reference proteome</keyword>
<accession>A0A915CNF1</accession>
<dbReference type="GO" id="GO:0004467">
    <property type="term" value="F:long-chain fatty acid-CoA ligase activity"/>
    <property type="evidence" value="ECO:0007669"/>
    <property type="project" value="UniProtKB-EC"/>
</dbReference>
<keyword evidence="1" id="KW-0436">Ligase</keyword>
<dbReference type="Proteomes" id="UP000887574">
    <property type="component" value="Unplaced"/>
</dbReference>
<dbReference type="GO" id="GO:0005783">
    <property type="term" value="C:endoplasmic reticulum"/>
    <property type="evidence" value="ECO:0007669"/>
    <property type="project" value="TreeGrafter"/>
</dbReference>
<evidence type="ECO:0000313" key="6">
    <source>
        <dbReference type="WBParaSite" id="jg10492"/>
    </source>
</evidence>
<reference evidence="6" key="1">
    <citation type="submission" date="2022-11" db="UniProtKB">
        <authorList>
            <consortium name="WormBaseParasite"/>
        </authorList>
    </citation>
    <scope>IDENTIFICATION</scope>
</reference>
<evidence type="ECO:0000256" key="2">
    <source>
        <dbReference type="ARBA" id="ARBA00022832"/>
    </source>
</evidence>
<evidence type="ECO:0000256" key="3">
    <source>
        <dbReference type="ARBA" id="ARBA00026121"/>
    </source>
</evidence>
<keyword evidence="2" id="KW-0443">Lipid metabolism</keyword>
<evidence type="ECO:0000256" key="1">
    <source>
        <dbReference type="ARBA" id="ARBA00022598"/>
    </source>
</evidence>
<name>A0A915CNF1_9BILA</name>
<dbReference type="SUPFAM" id="SSF56801">
    <property type="entry name" value="Acetyl-CoA synthetase-like"/>
    <property type="match status" value="1"/>
</dbReference>
<evidence type="ECO:0000313" key="5">
    <source>
        <dbReference type="Proteomes" id="UP000887574"/>
    </source>
</evidence>
<proteinExistence type="predicted"/>
<dbReference type="Pfam" id="PF00501">
    <property type="entry name" value="AMP-binding"/>
    <property type="match status" value="1"/>
</dbReference>
<protein>
    <recommendedName>
        <fullName evidence="3">long-chain-fatty-acid--CoA ligase</fullName>
        <ecNumber evidence="3">6.2.1.3</ecNumber>
    </recommendedName>
</protein>
<organism evidence="5 6">
    <name type="scientific">Ditylenchus dipsaci</name>
    <dbReference type="NCBI Taxonomy" id="166011"/>
    <lineage>
        <taxon>Eukaryota</taxon>
        <taxon>Metazoa</taxon>
        <taxon>Ecdysozoa</taxon>
        <taxon>Nematoda</taxon>
        <taxon>Chromadorea</taxon>
        <taxon>Rhabditida</taxon>
        <taxon>Tylenchina</taxon>
        <taxon>Tylenchomorpha</taxon>
        <taxon>Sphaerularioidea</taxon>
        <taxon>Anguinidae</taxon>
        <taxon>Anguininae</taxon>
        <taxon>Ditylenchus</taxon>
    </lineage>
</organism>
<dbReference type="InterPro" id="IPR042099">
    <property type="entry name" value="ANL_N_sf"/>
</dbReference>
<keyword evidence="2" id="KW-0276">Fatty acid metabolism</keyword>
<sequence>MQTRVLPDGSRICSLLPTDELKTHRYDDARTLYEGARRVGGFVVEGYGQTECVAACTVSFEGDFVPGHVGAPSPCNAVKLIDVPEMNYFAKDQVGEMPEETKLTLDADGWLHTGDIGKWTDRGTLKIVDRKKHIFKLSQGEYVAPEKIECIYLSSKYVAQCFVYGESLKSRLVGVIVPNQEILTRIAEFKLDVGRGCSFEELCNSTEVKELVLEDILEVGKAAGLASLNR</sequence>
<feature type="domain" description="AMP-dependent synthetase/ligase" evidence="4">
    <location>
        <begin position="35"/>
        <end position="97"/>
    </location>
</feature>
<dbReference type="PANTHER" id="PTHR43272">
    <property type="entry name" value="LONG-CHAIN-FATTY-ACID--COA LIGASE"/>
    <property type="match status" value="1"/>
</dbReference>
<dbReference type="PANTHER" id="PTHR43272:SF107">
    <property type="entry name" value="LONG-CHAIN-FATTY-ACID--COA LIGASE 5"/>
    <property type="match status" value="1"/>
</dbReference>
<dbReference type="GO" id="GO:0016020">
    <property type="term" value="C:membrane"/>
    <property type="evidence" value="ECO:0007669"/>
    <property type="project" value="TreeGrafter"/>
</dbReference>
<dbReference type="WBParaSite" id="jg10492">
    <property type="protein sequence ID" value="jg10492"/>
    <property type="gene ID" value="jg10492"/>
</dbReference>
<evidence type="ECO:0000259" key="4">
    <source>
        <dbReference type="Pfam" id="PF00501"/>
    </source>
</evidence>
<dbReference type="AlphaFoldDB" id="A0A915CNF1"/>
<dbReference type="InterPro" id="IPR000873">
    <property type="entry name" value="AMP-dep_synth/lig_dom"/>
</dbReference>
<dbReference type="EC" id="6.2.1.3" evidence="3"/>
<dbReference type="Gene3D" id="3.40.50.12780">
    <property type="entry name" value="N-terminal domain of ligase-like"/>
    <property type="match status" value="1"/>
</dbReference>